<evidence type="ECO:0000313" key="1">
    <source>
        <dbReference type="EMBL" id="CDM61701.1"/>
    </source>
</evidence>
<gene>
    <name evidence="1" type="ORF">LPU83_pLPU83d_0330</name>
</gene>
<dbReference type="PATRIC" id="fig|348824.6.peg.5943"/>
<dbReference type="Proteomes" id="UP000019443">
    <property type="component" value="Plasmid pLPU83d"/>
</dbReference>
<reference evidence="1" key="1">
    <citation type="submission" date="2013-11" db="EMBL/GenBank/DDBJ databases">
        <title>Draft genome sequence of the broad-host-range Rhizobium sp. LPU83 strain, a member of the low-genetic diversity Oregon-like Rhizobium sp. group.</title>
        <authorList>
            <person name="Wibberg D."/>
            <person name="Puehler A."/>
            <person name="Schlueter A."/>
        </authorList>
    </citation>
    <scope>NUCLEOTIDE SEQUENCE [LARGE SCALE GENOMIC DNA]</scope>
    <source>
        <strain evidence="1">LPU83</strain>
        <plasmid evidence="1">pLPU83d</plasmid>
    </source>
</reference>
<accession>W6S610</accession>
<dbReference type="KEGG" id="rhl:LPU83_pLPU83d_0330"/>
<protein>
    <submittedName>
        <fullName evidence="1">Uncharacterized protein</fullName>
    </submittedName>
</protein>
<dbReference type="HOGENOM" id="CLU_2481182_0_0_5"/>
<evidence type="ECO:0000313" key="2">
    <source>
        <dbReference type="Proteomes" id="UP000019443"/>
    </source>
</evidence>
<sequence length="87" mass="9681">MYLGGAYEEALAALRRLPNPGKFTWGRIVACLNRAGRSKEAADEARLLLAAHPDFTINEFLRHGVVVESEGQLLQFREGFDPLDLPN</sequence>
<name>W6S610_9HYPH</name>
<organism evidence="1 2">
    <name type="scientific">Rhizobium favelukesii</name>
    <dbReference type="NCBI Taxonomy" id="348824"/>
    <lineage>
        <taxon>Bacteria</taxon>
        <taxon>Pseudomonadati</taxon>
        <taxon>Pseudomonadota</taxon>
        <taxon>Alphaproteobacteria</taxon>
        <taxon>Hyphomicrobiales</taxon>
        <taxon>Rhizobiaceae</taxon>
        <taxon>Rhizobium/Agrobacterium group</taxon>
        <taxon>Rhizobium</taxon>
    </lineage>
</organism>
<dbReference type="EMBL" id="HG916855">
    <property type="protein sequence ID" value="CDM61701.1"/>
    <property type="molecule type" value="Genomic_DNA"/>
</dbReference>
<dbReference type="AlphaFoldDB" id="W6S610"/>
<keyword evidence="2" id="KW-1185">Reference proteome</keyword>
<keyword evidence="1" id="KW-0614">Plasmid</keyword>
<geneLocation type="plasmid" evidence="1 2">
    <name>pLPU83d</name>
</geneLocation>
<proteinExistence type="predicted"/>